<name>A0ABV2ENL6_9CAUL</name>
<accession>A0ABV2ENL6</accession>
<gene>
    <name evidence="1" type="ORF">ABID41_003788</name>
</gene>
<proteinExistence type="predicted"/>
<protein>
    <submittedName>
        <fullName evidence="1">Uncharacterized protein</fullName>
    </submittedName>
</protein>
<reference evidence="1 2" key="1">
    <citation type="submission" date="2024-06" db="EMBL/GenBank/DDBJ databases">
        <title>Genomic Encyclopedia of Type Strains, Phase IV (KMG-IV): sequencing the most valuable type-strain genomes for metagenomic binning, comparative biology and taxonomic classification.</title>
        <authorList>
            <person name="Goeker M."/>
        </authorList>
    </citation>
    <scope>NUCLEOTIDE SEQUENCE [LARGE SCALE GENOMIC DNA]</scope>
    <source>
        <strain evidence="1 2">DSM 17809</strain>
    </source>
</reference>
<evidence type="ECO:0000313" key="1">
    <source>
        <dbReference type="EMBL" id="MET3528646.1"/>
    </source>
</evidence>
<keyword evidence="2" id="KW-1185">Reference proteome</keyword>
<sequence>MRLGANAGESSLKETVGQAAALHAASGAPAYVYAFKQLPAGWRREPGCVAFHGL</sequence>
<evidence type="ECO:0000313" key="2">
    <source>
        <dbReference type="Proteomes" id="UP001549110"/>
    </source>
</evidence>
<organism evidence="1 2">
    <name type="scientific">Phenylobacterium koreense</name>
    <dbReference type="NCBI Taxonomy" id="266125"/>
    <lineage>
        <taxon>Bacteria</taxon>
        <taxon>Pseudomonadati</taxon>
        <taxon>Pseudomonadota</taxon>
        <taxon>Alphaproteobacteria</taxon>
        <taxon>Caulobacterales</taxon>
        <taxon>Caulobacteraceae</taxon>
        <taxon>Phenylobacterium</taxon>
    </lineage>
</organism>
<dbReference type="Proteomes" id="UP001549110">
    <property type="component" value="Unassembled WGS sequence"/>
</dbReference>
<dbReference type="RefSeq" id="WP_354298508.1">
    <property type="nucleotide sequence ID" value="NZ_JBEPLU010000004.1"/>
</dbReference>
<dbReference type="EMBL" id="JBEPLU010000004">
    <property type="protein sequence ID" value="MET3528646.1"/>
    <property type="molecule type" value="Genomic_DNA"/>
</dbReference>
<comment type="caution">
    <text evidence="1">The sequence shown here is derived from an EMBL/GenBank/DDBJ whole genome shotgun (WGS) entry which is preliminary data.</text>
</comment>